<evidence type="ECO:0000313" key="6">
    <source>
        <dbReference type="Proteomes" id="UP000622890"/>
    </source>
</evidence>
<keyword evidence="3" id="KW-1133">Transmembrane helix</keyword>
<dbReference type="PROSITE" id="PS50887">
    <property type="entry name" value="GGDEF"/>
    <property type="match status" value="1"/>
</dbReference>
<feature type="transmembrane region" description="Helical" evidence="3">
    <location>
        <begin position="6"/>
        <end position="24"/>
    </location>
</feature>
<dbReference type="FunFam" id="3.30.70.270:FF:000001">
    <property type="entry name" value="Diguanylate cyclase domain protein"/>
    <property type="match status" value="1"/>
</dbReference>
<evidence type="ECO:0000259" key="4">
    <source>
        <dbReference type="PROSITE" id="PS50887"/>
    </source>
</evidence>
<dbReference type="GO" id="GO:0005886">
    <property type="term" value="C:plasma membrane"/>
    <property type="evidence" value="ECO:0007669"/>
    <property type="project" value="TreeGrafter"/>
</dbReference>
<dbReference type="InterPro" id="IPR043128">
    <property type="entry name" value="Rev_trsase/Diguanyl_cyclase"/>
</dbReference>
<dbReference type="GO" id="GO:0043709">
    <property type="term" value="P:cell adhesion involved in single-species biofilm formation"/>
    <property type="evidence" value="ECO:0007669"/>
    <property type="project" value="TreeGrafter"/>
</dbReference>
<dbReference type="PANTHER" id="PTHR45138:SF9">
    <property type="entry name" value="DIGUANYLATE CYCLASE DGCM-RELATED"/>
    <property type="match status" value="1"/>
</dbReference>
<dbReference type="InterPro" id="IPR050469">
    <property type="entry name" value="Diguanylate_Cyclase"/>
</dbReference>
<dbReference type="GO" id="GO:1902201">
    <property type="term" value="P:negative regulation of bacterial-type flagellum-dependent cell motility"/>
    <property type="evidence" value="ECO:0007669"/>
    <property type="project" value="TreeGrafter"/>
</dbReference>
<keyword evidence="3" id="KW-0812">Transmembrane</keyword>
<evidence type="ECO:0000256" key="1">
    <source>
        <dbReference type="ARBA" id="ARBA00012528"/>
    </source>
</evidence>
<keyword evidence="6" id="KW-1185">Reference proteome</keyword>
<feature type="domain" description="GGDEF" evidence="4">
    <location>
        <begin position="252"/>
        <end position="381"/>
    </location>
</feature>
<dbReference type="SUPFAM" id="SSF55073">
    <property type="entry name" value="Nucleotide cyclase"/>
    <property type="match status" value="1"/>
</dbReference>
<dbReference type="AlphaFoldDB" id="A0A934W1I3"/>
<dbReference type="PANTHER" id="PTHR45138">
    <property type="entry name" value="REGULATORY COMPONENTS OF SENSORY TRANSDUCTION SYSTEM"/>
    <property type="match status" value="1"/>
</dbReference>
<dbReference type="Pfam" id="PF00990">
    <property type="entry name" value="GGDEF"/>
    <property type="match status" value="1"/>
</dbReference>
<dbReference type="EMBL" id="JAEPBG010000004">
    <property type="protein sequence ID" value="MBK4735206.1"/>
    <property type="molecule type" value="Genomic_DNA"/>
</dbReference>
<dbReference type="NCBIfam" id="TIGR00254">
    <property type="entry name" value="GGDEF"/>
    <property type="match status" value="1"/>
</dbReference>
<feature type="transmembrane region" description="Helical" evidence="3">
    <location>
        <begin position="117"/>
        <end position="139"/>
    </location>
</feature>
<evidence type="ECO:0000256" key="2">
    <source>
        <dbReference type="ARBA" id="ARBA00034247"/>
    </source>
</evidence>
<dbReference type="Gene3D" id="3.30.70.270">
    <property type="match status" value="1"/>
</dbReference>
<name>A0A934W1I3_9BURK</name>
<feature type="transmembrane region" description="Helical" evidence="3">
    <location>
        <begin position="190"/>
        <end position="210"/>
    </location>
</feature>
<dbReference type="EC" id="2.7.7.65" evidence="1"/>
<dbReference type="InterPro" id="IPR029787">
    <property type="entry name" value="Nucleotide_cyclase"/>
</dbReference>
<dbReference type="InterPro" id="IPR000160">
    <property type="entry name" value="GGDEF_dom"/>
</dbReference>
<accession>A0A934W1I3</accession>
<feature type="transmembrane region" description="Helical" evidence="3">
    <location>
        <begin position="151"/>
        <end position="170"/>
    </location>
</feature>
<reference evidence="5" key="1">
    <citation type="submission" date="2021-01" db="EMBL/GenBank/DDBJ databases">
        <title>Genome sequence of strain Noviherbaspirillum sp. DKR-6.</title>
        <authorList>
            <person name="Chaudhary D.K."/>
        </authorList>
    </citation>
    <scope>NUCLEOTIDE SEQUENCE</scope>
    <source>
        <strain evidence="5">DKR-6</strain>
    </source>
</reference>
<feature type="transmembrane region" description="Helical" evidence="3">
    <location>
        <begin position="36"/>
        <end position="53"/>
    </location>
</feature>
<dbReference type="Proteomes" id="UP000622890">
    <property type="component" value="Unassembled WGS sequence"/>
</dbReference>
<protein>
    <recommendedName>
        <fullName evidence="1">diguanylate cyclase</fullName>
        <ecNumber evidence="1">2.7.7.65</ecNumber>
    </recommendedName>
</protein>
<evidence type="ECO:0000313" key="5">
    <source>
        <dbReference type="EMBL" id="MBK4735206.1"/>
    </source>
</evidence>
<feature type="transmembrane region" description="Helical" evidence="3">
    <location>
        <begin position="92"/>
        <end position="111"/>
    </location>
</feature>
<dbReference type="RefSeq" id="WP_200591986.1">
    <property type="nucleotide sequence ID" value="NZ_JAEPBG010000004.1"/>
</dbReference>
<dbReference type="CDD" id="cd01949">
    <property type="entry name" value="GGDEF"/>
    <property type="match status" value="1"/>
</dbReference>
<dbReference type="SMART" id="SM00267">
    <property type="entry name" value="GGDEF"/>
    <property type="match status" value="1"/>
</dbReference>
<proteinExistence type="predicted"/>
<evidence type="ECO:0000256" key="3">
    <source>
        <dbReference type="SAM" id="Phobius"/>
    </source>
</evidence>
<keyword evidence="3" id="KW-0472">Membrane</keyword>
<comment type="caution">
    <text evidence="5">The sequence shown here is derived from an EMBL/GenBank/DDBJ whole genome shotgun (WGS) entry which is preliminary data.</text>
</comment>
<sequence>MLSTKEIFLIASLLCFVSYLILFSFREDGVKGIRQLLLASVLGMAGNILYAYGRELSPLFAFEIANTVYASAPLAVFVGYRHLFGRRTPSRPLFLLLALFCAGISFFHYVVDSFSARTMLASMFQAGVALAIGHTVLSRRAAWHKPLYPKVFILSMCALVAGGHLFRALWQLYGTRQPVSLLEPSGWNVILLAAGGFALPVLIFGALLIAHRRIVLMAEYAANHDFLTGVWSRRAFFEMGEHELARAGRTGLPMSLLLVDLDNFKAVNDTQGHDRGDQVLMEFVSHVRHELRVVDSLCRLGGDEFAVLMPDTDLPGAAALAARLRAKVDMARERMAGVTLSIGVATLRDRDIDLKALIKRADIALYAAKERGRNRVFLEQEGTLPLVVKHAA</sequence>
<gene>
    <name evidence="5" type="ORF">JJB74_11340</name>
</gene>
<comment type="catalytic activity">
    <reaction evidence="2">
        <text>2 GTP = 3',3'-c-di-GMP + 2 diphosphate</text>
        <dbReference type="Rhea" id="RHEA:24898"/>
        <dbReference type="ChEBI" id="CHEBI:33019"/>
        <dbReference type="ChEBI" id="CHEBI:37565"/>
        <dbReference type="ChEBI" id="CHEBI:58805"/>
        <dbReference type="EC" id="2.7.7.65"/>
    </reaction>
</comment>
<feature type="transmembrane region" description="Helical" evidence="3">
    <location>
        <begin position="59"/>
        <end position="80"/>
    </location>
</feature>
<dbReference type="GO" id="GO:0052621">
    <property type="term" value="F:diguanylate cyclase activity"/>
    <property type="evidence" value="ECO:0007669"/>
    <property type="project" value="UniProtKB-EC"/>
</dbReference>
<organism evidence="5 6">
    <name type="scientific">Noviherbaspirillum pedocola</name>
    <dbReference type="NCBI Taxonomy" id="2801341"/>
    <lineage>
        <taxon>Bacteria</taxon>
        <taxon>Pseudomonadati</taxon>
        <taxon>Pseudomonadota</taxon>
        <taxon>Betaproteobacteria</taxon>
        <taxon>Burkholderiales</taxon>
        <taxon>Oxalobacteraceae</taxon>
        <taxon>Noviherbaspirillum</taxon>
    </lineage>
</organism>